<dbReference type="Proteomes" id="UP000734854">
    <property type="component" value="Unassembled WGS sequence"/>
</dbReference>
<evidence type="ECO:0000256" key="1">
    <source>
        <dbReference type="ARBA" id="ARBA00000900"/>
    </source>
</evidence>
<dbReference type="InterPro" id="IPR003613">
    <property type="entry name" value="Ubox_domain"/>
</dbReference>
<reference evidence="7 8" key="1">
    <citation type="submission" date="2020-08" db="EMBL/GenBank/DDBJ databases">
        <title>Plant Genome Project.</title>
        <authorList>
            <person name="Zhang R.-G."/>
        </authorList>
    </citation>
    <scope>NUCLEOTIDE SEQUENCE [LARGE SCALE GENOMIC DNA]</scope>
    <source>
        <tissue evidence="7">Rhizome</tissue>
    </source>
</reference>
<proteinExistence type="predicted"/>
<dbReference type="Pfam" id="PF25598">
    <property type="entry name" value="ARM_PUB"/>
    <property type="match status" value="1"/>
</dbReference>
<dbReference type="UniPathway" id="UPA00143"/>
<dbReference type="GO" id="GO:0061630">
    <property type="term" value="F:ubiquitin protein ligase activity"/>
    <property type="evidence" value="ECO:0007669"/>
    <property type="project" value="UniProtKB-UniRule"/>
</dbReference>
<comment type="caution">
    <text evidence="7">The sequence shown here is derived from an EMBL/GenBank/DDBJ whole genome shotgun (WGS) entry which is preliminary data.</text>
</comment>
<evidence type="ECO:0000313" key="7">
    <source>
        <dbReference type="EMBL" id="KAG6513201.1"/>
    </source>
</evidence>
<evidence type="ECO:0000256" key="2">
    <source>
        <dbReference type="ARBA" id="ARBA00004906"/>
    </source>
</evidence>
<name>A0A8J5GZ92_ZINOF</name>
<dbReference type="InterPro" id="IPR016024">
    <property type="entry name" value="ARM-type_fold"/>
</dbReference>
<comment type="catalytic activity">
    <reaction evidence="1 5">
        <text>S-ubiquitinyl-[E2 ubiquitin-conjugating enzyme]-L-cysteine + [acceptor protein]-L-lysine = [E2 ubiquitin-conjugating enzyme]-L-cysteine + N(6)-ubiquitinyl-[acceptor protein]-L-lysine.</text>
        <dbReference type="EC" id="2.3.2.27"/>
    </reaction>
</comment>
<dbReference type="PROSITE" id="PS51698">
    <property type="entry name" value="U_BOX"/>
    <property type="match status" value="1"/>
</dbReference>
<dbReference type="EMBL" id="JACMSC010000007">
    <property type="protein sequence ID" value="KAG6513201.1"/>
    <property type="molecule type" value="Genomic_DNA"/>
</dbReference>
<dbReference type="InterPro" id="IPR058678">
    <property type="entry name" value="ARM_PUB"/>
</dbReference>
<keyword evidence="4 5" id="KW-0833">Ubl conjugation pathway</keyword>
<protein>
    <recommendedName>
        <fullName evidence="5 6">U-box domain-containing protein</fullName>
        <ecNumber evidence="5">2.3.2.27</ecNumber>
    </recommendedName>
    <alternativeName>
        <fullName evidence="5">RING-type E3 ubiquitin transferase PUB</fullName>
    </alternativeName>
</protein>
<dbReference type="InterPro" id="IPR045185">
    <property type="entry name" value="PUB22/23/24-like"/>
</dbReference>
<dbReference type="InterPro" id="IPR045210">
    <property type="entry name" value="RING-Ubox_PUB"/>
</dbReference>
<evidence type="ECO:0000313" key="8">
    <source>
        <dbReference type="Proteomes" id="UP000734854"/>
    </source>
</evidence>
<evidence type="ECO:0000256" key="3">
    <source>
        <dbReference type="ARBA" id="ARBA00022679"/>
    </source>
</evidence>
<evidence type="ECO:0000256" key="4">
    <source>
        <dbReference type="ARBA" id="ARBA00022786"/>
    </source>
</evidence>
<organism evidence="7 8">
    <name type="scientific">Zingiber officinale</name>
    <name type="common">Ginger</name>
    <name type="synonym">Amomum zingiber</name>
    <dbReference type="NCBI Taxonomy" id="94328"/>
    <lineage>
        <taxon>Eukaryota</taxon>
        <taxon>Viridiplantae</taxon>
        <taxon>Streptophyta</taxon>
        <taxon>Embryophyta</taxon>
        <taxon>Tracheophyta</taxon>
        <taxon>Spermatophyta</taxon>
        <taxon>Magnoliopsida</taxon>
        <taxon>Liliopsida</taxon>
        <taxon>Zingiberales</taxon>
        <taxon>Zingiberaceae</taxon>
        <taxon>Zingiber</taxon>
    </lineage>
</organism>
<dbReference type="PANTHER" id="PTHR22849">
    <property type="entry name" value="WDSAM1 PROTEIN"/>
    <property type="match status" value="1"/>
</dbReference>
<comment type="function">
    <text evidence="5">Functions as an E3 ubiquitin ligase.</text>
</comment>
<dbReference type="AlphaFoldDB" id="A0A8J5GZ92"/>
<dbReference type="PANTHER" id="PTHR22849:SF103">
    <property type="entry name" value="U-BOX DOMAIN-CONTAINING PROTEIN"/>
    <property type="match status" value="1"/>
</dbReference>
<keyword evidence="3 5" id="KW-0808">Transferase</keyword>
<sequence length="411" mass="45287">MQTSSYCKISAVGTLQMVSVPELLRCPISLDLFSDPVTLSTGQTYDRANIEKWLACGNLTCPVTMQRLHDTSLVPNHTLRHLIQHWVLGHSSMFTVPLESTEFTLSTLKHNLQFRESTTMTKLETLRIIKLLSSESSTRQASLIREGLFELLLQVLFQFPVADNAEVIELALDGILNLSSSKGLESLNMLRNESNLVRLVFLLEQGSSRVKARLCNLLEAIASCSLTHELCLILGRRERLLQVLVSLLLDKSDIREATLKAICSLCSLEANRSTAIREGAMDGLVAYVSSALYASRSRNRNVRLAVGTLERLLASGVGKRRMSEMENGIAVLVKMVFRVPCDDQGGSEHAVGALLLLCSDSEKARTDAINAGVLTQLLLLLQSQSGERAKSKARALLKLLRAKWAKDQAGL</sequence>
<dbReference type="SUPFAM" id="SSF57850">
    <property type="entry name" value="RING/U-box"/>
    <property type="match status" value="1"/>
</dbReference>
<dbReference type="GO" id="GO:0016567">
    <property type="term" value="P:protein ubiquitination"/>
    <property type="evidence" value="ECO:0007669"/>
    <property type="project" value="UniProtKB-UniRule"/>
</dbReference>
<accession>A0A8J5GZ92</accession>
<feature type="domain" description="U-box" evidence="6">
    <location>
        <begin position="19"/>
        <end position="93"/>
    </location>
</feature>
<dbReference type="InterPro" id="IPR011989">
    <property type="entry name" value="ARM-like"/>
</dbReference>
<dbReference type="SUPFAM" id="SSF48371">
    <property type="entry name" value="ARM repeat"/>
    <property type="match status" value="1"/>
</dbReference>
<keyword evidence="8" id="KW-1185">Reference proteome</keyword>
<comment type="pathway">
    <text evidence="2 5">Protein modification; protein ubiquitination.</text>
</comment>
<dbReference type="CDD" id="cd16664">
    <property type="entry name" value="RING-Ubox_PUB"/>
    <property type="match status" value="1"/>
</dbReference>
<dbReference type="Pfam" id="PF04564">
    <property type="entry name" value="U-box"/>
    <property type="match status" value="1"/>
</dbReference>
<dbReference type="SMART" id="SM00504">
    <property type="entry name" value="Ubox"/>
    <property type="match status" value="1"/>
</dbReference>
<dbReference type="Gene3D" id="1.25.10.10">
    <property type="entry name" value="Leucine-rich Repeat Variant"/>
    <property type="match status" value="2"/>
</dbReference>
<gene>
    <name evidence="7" type="ORF">ZIOFF_023513</name>
</gene>
<dbReference type="FunFam" id="3.30.40.10:FF:000442">
    <property type="entry name" value="RING-type E3 ubiquitin transferase"/>
    <property type="match status" value="1"/>
</dbReference>
<evidence type="ECO:0000259" key="6">
    <source>
        <dbReference type="PROSITE" id="PS51698"/>
    </source>
</evidence>
<evidence type="ECO:0000256" key="5">
    <source>
        <dbReference type="RuleBase" id="RU369093"/>
    </source>
</evidence>
<dbReference type="Gene3D" id="3.30.40.10">
    <property type="entry name" value="Zinc/RING finger domain, C3HC4 (zinc finger)"/>
    <property type="match status" value="1"/>
</dbReference>
<dbReference type="InterPro" id="IPR013083">
    <property type="entry name" value="Znf_RING/FYVE/PHD"/>
</dbReference>
<dbReference type="EC" id="2.3.2.27" evidence="5"/>